<evidence type="ECO:0000313" key="3">
    <source>
        <dbReference type="EMBL" id="KKQ38241.1"/>
    </source>
</evidence>
<proteinExistence type="predicted"/>
<feature type="domain" description="YoaR-like putative peptidoglycan binding" evidence="2">
    <location>
        <begin position="94"/>
        <end position="205"/>
    </location>
</feature>
<dbReference type="PANTHER" id="PTHR35788:SF1">
    <property type="entry name" value="EXPORTED PROTEIN"/>
    <property type="match status" value="1"/>
</dbReference>
<dbReference type="InterPro" id="IPR052913">
    <property type="entry name" value="Glycopeptide_resist_protein"/>
</dbReference>
<dbReference type="Pfam" id="PF12229">
    <property type="entry name" value="PG_binding_4"/>
    <property type="match status" value="1"/>
</dbReference>
<evidence type="ECO:0000313" key="4">
    <source>
        <dbReference type="Proteomes" id="UP000034471"/>
    </source>
</evidence>
<organism evidence="3 4">
    <name type="scientific">Candidatus Roizmanbacteria bacterium GW2011_GWA2_37_7</name>
    <dbReference type="NCBI Taxonomy" id="1618481"/>
    <lineage>
        <taxon>Bacteria</taxon>
        <taxon>Candidatus Roizmaniibacteriota</taxon>
    </lineage>
</organism>
<dbReference type="InterPro" id="IPR022029">
    <property type="entry name" value="YoaR-like_PG-bd"/>
</dbReference>
<dbReference type="Pfam" id="PF04294">
    <property type="entry name" value="VanW"/>
    <property type="match status" value="1"/>
</dbReference>
<feature type="transmembrane region" description="Helical" evidence="1">
    <location>
        <begin position="17"/>
        <end position="39"/>
    </location>
</feature>
<dbReference type="InterPro" id="IPR007391">
    <property type="entry name" value="Vancomycin_resist_VanW"/>
</dbReference>
<gene>
    <name evidence="3" type="ORF">US54_C0014G0006</name>
</gene>
<name>A0A0G0KCD6_9BACT</name>
<dbReference type="AlphaFoldDB" id="A0A0G0KCD6"/>
<evidence type="ECO:0000256" key="1">
    <source>
        <dbReference type="SAM" id="Phobius"/>
    </source>
</evidence>
<keyword evidence="1" id="KW-0812">Transmembrane</keyword>
<evidence type="ECO:0000259" key="2">
    <source>
        <dbReference type="Pfam" id="PF12229"/>
    </source>
</evidence>
<dbReference type="Proteomes" id="UP000034471">
    <property type="component" value="Unassembled WGS sequence"/>
</dbReference>
<keyword evidence="1" id="KW-0472">Membrane</keyword>
<accession>A0A0G0KCD6</accession>
<dbReference type="PATRIC" id="fig|1618481.3.peg.398"/>
<dbReference type="EMBL" id="LBTJ01000014">
    <property type="protein sequence ID" value="KKQ38241.1"/>
    <property type="molecule type" value="Genomic_DNA"/>
</dbReference>
<dbReference type="PANTHER" id="PTHR35788">
    <property type="entry name" value="EXPORTED PROTEIN-RELATED"/>
    <property type="match status" value="1"/>
</dbReference>
<comment type="caution">
    <text evidence="3">The sequence shown here is derived from an EMBL/GenBank/DDBJ whole genome shotgun (WGS) entry which is preliminary data.</text>
</comment>
<dbReference type="STRING" id="1618481.US54_C0014G0006"/>
<sequence>MITDMINIAELSITKRVFIIFIGIVFFLGASLCISWVYIQSSFGDKLYPYIYIDGIDMSKKTKAEALNMLKKRDDYFQSAILEVLYNEQPIATFSGQQLHLTRNTDIKVNQAYIIGRSDSISTRVAQQLNALFHFRNYTFSSGIRYNDSPIQEFVQIAQETYNIPAENALFTFENGKVSAFKTHKNGKEIKSDEFLIEIHAAIQGITENAPNKKIVIKDTVIEPAITLAKANSLGIEKLIGEGVSNYSHSIASRIHNVILAASKLNGLIIPKDAIFSFNANIGDISATTGYQPAYIIKSGRTVLGDGGGVCQVSTTMFRAALNTGLPIIERTAHAYRVSYYENDSEPGFDATIFSPSVDLKFKNDTPGAILIETEIDKSNSILKFKIYGQSDGRKVKISPVSVWDIVSAPEPTYEDDPTLPSGTIKQVDYAASGAKARFDYRVYDSNGNMTIDKTFISSYRPWQAVFLKGTGASL</sequence>
<keyword evidence="1" id="KW-1133">Transmembrane helix</keyword>
<protein>
    <recommendedName>
        <fullName evidence="2">YoaR-like putative peptidoglycan binding domain-containing protein</fullName>
    </recommendedName>
</protein>
<reference evidence="3 4" key="1">
    <citation type="journal article" date="2015" name="Nature">
        <title>rRNA introns, odd ribosomes, and small enigmatic genomes across a large radiation of phyla.</title>
        <authorList>
            <person name="Brown C.T."/>
            <person name="Hug L.A."/>
            <person name="Thomas B.C."/>
            <person name="Sharon I."/>
            <person name="Castelle C.J."/>
            <person name="Singh A."/>
            <person name="Wilkins M.J."/>
            <person name="Williams K.H."/>
            <person name="Banfield J.F."/>
        </authorList>
    </citation>
    <scope>NUCLEOTIDE SEQUENCE [LARGE SCALE GENOMIC DNA]</scope>
</reference>